<dbReference type="AlphaFoldDB" id="A0AAD7ZI28"/>
<feature type="non-terminal residue" evidence="6">
    <location>
        <position position="1"/>
    </location>
</feature>
<dbReference type="Gene3D" id="3.40.50.1820">
    <property type="entry name" value="alpha/beta hydrolase"/>
    <property type="match status" value="1"/>
</dbReference>
<dbReference type="InterPro" id="IPR029058">
    <property type="entry name" value="AB_hydrolase_fold"/>
</dbReference>
<evidence type="ECO:0000256" key="2">
    <source>
        <dbReference type="ARBA" id="ARBA00010701"/>
    </source>
</evidence>
<evidence type="ECO:0000313" key="6">
    <source>
        <dbReference type="EMBL" id="KAJ9581090.1"/>
    </source>
</evidence>
<comment type="caution">
    <text evidence="6">The sequence shown here is derived from an EMBL/GenBank/DDBJ whole genome shotgun (WGS) entry which is preliminary data.</text>
</comment>
<evidence type="ECO:0000259" key="5">
    <source>
        <dbReference type="Pfam" id="PF00151"/>
    </source>
</evidence>
<feature type="non-terminal residue" evidence="6">
    <location>
        <position position="439"/>
    </location>
</feature>
<dbReference type="SUPFAM" id="SSF53474">
    <property type="entry name" value="alpha/beta-Hydrolases"/>
    <property type="match status" value="1"/>
</dbReference>
<name>A0AAD7ZI28_DIPPU</name>
<dbReference type="GO" id="GO:0016298">
    <property type="term" value="F:lipase activity"/>
    <property type="evidence" value="ECO:0007669"/>
    <property type="project" value="InterPro"/>
</dbReference>
<dbReference type="InterPro" id="IPR000734">
    <property type="entry name" value="TAG_lipase"/>
</dbReference>
<protein>
    <recommendedName>
        <fullName evidence="5">Lipase domain-containing protein</fullName>
    </recommendedName>
</protein>
<dbReference type="EMBL" id="JASPKZ010008030">
    <property type="protein sequence ID" value="KAJ9581090.1"/>
    <property type="molecule type" value="Genomic_DNA"/>
</dbReference>
<keyword evidence="7" id="KW-1185">Reference proteome</keyword>
<evidence type="ECO:0000256" key="3">
    <source>
        <dbReference type="ARBA" id="ARBA00022525"/>
    </source>
</evidence>
<evidence type="ECO:0000256" key="4">
    <source>
        <dbReference type="RuleBase" id="RU004262"/>
    </source>
</evidence>
<organism evidence="6 7">
    <name type="scientific">Diploptera punctata</name>
    <name type="common">Pacific beetle cockroach</name>
    <dbReference type="NCBI Taxonomy" id="6984"/>
    <lineage>
        <taxon>Eukaryota</taxon>
        <taxon>Metazoa</taxon>
        <taxon>Ecdysozoa</taxon>
        <taxon>Arthropoda</taxon>
        <taxon>Hexapoda</taxon>
        <taxon>Insecta</taxon>
        <taxon>Pterygota</taxon>
        <taxon>Neoptera</taxon>
        <taxon>Polyneoptera</taxon>
        <taxon>Dictyoptera</taxon>
        <taxon>Blattodea</taxon>
        <taxon>Blaberoidea</taxon>
        <taxon>Blaberidae</taxon>
        <taxon>Diplopterinae</taxon>
        <taxon>Diploptera</taxon>
    </lineage>
</organism>
<dbReference type="Pfam" id="PF00151">
    <property type="entry name" value="Lipase"/>
    <property type="match status" value="1"/>
</dbReference>
<dbReference type="PRINTS" id="PR00821">
    <property type="entry name" value="TAGLIPASE"/>
</dbReference>
<dbReference type="GO" id="GO:0016042">
    <property type="term" value="P:lipid catabolic process"/>
    <property type="evidence" value="ECO:0007669"/>
    <property type="project" value="TreeGrafter"/>
</dbReference>
<evidence type="ECO:0000313" key="7">
    <source>
        <dbReference type="Proteomes" id="UP001233999"/>
    </source>
</evidence>
<keyword evidence="3" id="KW-0964">Secreted</keyword>
<gene>
    <name evidence="6" type="ORF">L9F63_023734</name>
</gene>
<proteinExistence type="inferred from homology"/>
<reference evidence="6" key="1">
    <citation type="journal article" date="2023" name="IScience">
        <title>Live-bearing cockroach genome reveals convergent evolutionary mechanisms linked to viviparity in insects and beyond.</title>
        <authorList>
            <person name="Fouks B."/>
            <person name="Harrison M.C."/>
            <person name="Mikhailova A.A."/>
            <person name="Marchal E."/>
            <person name="English S."/>
            <person name="Carruthers M."/>
            <person name="Jennings E.C."/>
            <person name="Chiamaka E.L."/>
            <person name="Frigard R.A."/>
            <person name="Pippel M."/>
            <person name="Attardo G.M."/>
            <person name="Benoit J.B."/>
            <person name="Bornberg-Bauer E."/>
            <person name="Tobe S.S."/>
        </authorList>
    </citation>
    <scope>NUCLEOTIDE SEQUENCE</scope>
    <source>
        <strain evidence="6">Stay&amp;Tobe</strain>
    </source>
</reference>
<accession>A0AAD7ZI28</accession>
<reference evidence="6" key="2">
    <citation type="submission" date="2023-05" db="EMBL/GenBank/DDBJ databases">
        <authorList>
            <person name="Fouks B."/>
        </authorList>
    </citation>
    <scope>NUCLEOTIDE SEQUENCE</scope>
    <source>
        <strain evidence="6">Stay&amp;Tobe</strain>
        <tissue evidence="6">Testes</tissue>
    </source>
</reference>
<comment type="similarity">
    <text evidence="2 4">Belongs to the AB hydrolase superfamily. Lipase family.</text>
</comment>
<sequence length="439" mass="49140">LWPTINIKNASLLENILLWIRPVKYLWDNFLNRLLHFQKLGQKSICYEFIGCFHIRGTLSHLRQVPDHPQVVQTEVWICTRQYPHPSNVNLMLVNWQRGATGRYRRAVSNTELVGRQAGKILVSMITQGVNPADIHVIGFSLGAQIAGFIGETLKENGFRLGKITGLDPAGHLFESRILPPYWRLDHTDADYVEVIHTDGNHIWADGFGVLNPIGHVDYFPNGGFDQPGCDNSLVGCSCFSLSSNKSRACSHGRALELYVELLTSPHCHFVGFSCPGLQNFKRDFVHGNCFQSCEENDSSCGIIGQEGTARGPLYLVTRSSNPYCGQQLKATFVISPSTQITRGVLRLRIYHTNTFTDFIVNLCYSLASVESLFLKASTSLSVTMASESKSSCVSKTIFLTLLGWFIPYYVKVQKWLNGNIIDGDSNENPVVIINIKYE</sequence>
<dbReference type="PANTHER" id="PTHR11610">
    <property type="entry name" value="LIPASE"/>
    <property type="match status" value="1"/>
</dbReference>
<evidence type="ECO:0000256" key="1">
    <source>
        <dbReference type="ARBA" id="ARBA00004613"/>
    </source>
</evidence>
<comment type="subcellular location">
    <subcellularLocation>
        <location evidence="1">Secreted</location>
    </subcellularLocation>
</comment>
<dbReference type="Proteomes" id="UP001233999">
    <property type="component" value="Unassembled WGS sequence"/>
</dbReference>
<dbReference type="PANTHER" id="PTHR11610:SF186">
    <property type="entry name" value="FI22312P1"/>
    <property type="match status" value="1"/>
</dbReference>
<dbReference type="GO" id="GO:0005615">
    <property type="term" value="C:extracellular space"/>
    <property type="evidence" value="ECO:0007669"/>
    <property type="project" value="TreeGrafter"/>
</dbReference>
<dbReference type="InterPro" id="IPR013818">
    <property type="entry name" value="Lipase"/>
</dbReference>
<feature type="domain" description="Lipase" evidence="5">
    <location>
        <begin position="85"/>
        <end position="324"/>
    </location>
</feature>